<comment type="caution">
    <text evidence="2">The sequence shown here is derived from an EMBL/GenBank/DDBJ whole genome shotgun (WGS) entry which is preliminary data.</text>
</comment>
<feature type="compositionally biased region" description="Low complexity" evidence="1">
    <location>
        <begin position="32"/>
        <end position="41"/>
    </location>
</feature>
<reference evidence="2 3" key="1">
    <citation type="submission" date="2024-02" db="EMBL/GenBank/DDBJ databases">
        <title>A draft genome for the cacao thread blight pathogen Marasmius crinis-equi.</title>
        <authorList>
            <person name="Cohen S.P."/>
            <person name="Baruah I.K."/>
            <person name="Amoako-Attah I."/>
            <person name="Bukari Y."/>
            <person name="Meinhardt L.W."/>
            <person name="Bailey B.A."/>
        </authorList>
    </citation>
    <scope>NUCLEOTIDE SEQUENCE [LARGE SCALE GENOMIC DNA]</scope>
    <source>
        <strain evidence="2 3">GH-76</strain>
    </source>
</reference>
<proteinExistence type="predicted"/>
<gene>
    <name evidence="2" type="ORF">V5O48_015852</name>
</gene>
<accession>A0ABR3ETF6</accession>
<protein>
    <submittedName>
        <fullName evidence="2">Uncharacterized protein</fullName>
    </submittedName>
</protein>
<sequence length="109" mass="11958">MAAHIHMPQDAGHKTILQSRNAPPIALPNLDTTTPPKLTKLASMAALSRPRKPSQPEISLLPPDLKPCRAGLQTRVSNKDVHPADVVKEYTQVRRTAAEVKADKDKKQL</sequence>
<name>A0ABR3ETF6_9AGAR</name>
<dbReference type="Proteomes" id="UP001465976">
    <property type="component" value="Unassembled WGS sequence"/>
</dbReference>
<organism evidence="2 3">
    <name type="scientific">Marasmius crinis-equi</name>
    <dbReference type="NCBI Taxonomy" id="585013"/>
    <lineage>
        <taxon>Eukaryota</taxon>
        <taxon>Fungi</taxon>
        <taxon>Dikarya</taxon>
        <taxon>Basidiomycota</taxon>
        <taxon>Agaricomycotina</taxon>
        <taxon>Agaricomycetes</taxon>
        <taxon>Agaricomycetidae</taxon>
        <taxon>Agaricales</taxon>
        <taxon>Marasmiineae</taxon>
        <taxon>Marasmiaceae</taxon>
        <taxon>Marasmius</taxon>
    </lineage>
</organism>
<evidence type="ECO:0000256" key="1">
    <source>
        <dbReference type="SAM" id="MobiDB-lite"/>
    </source>
</evidence>
<dbReference type="EMBL" id="JBAHYK010001991">
    <property type="protein sequence ID" value="KAL0566164.1"/>
    <property type="molecule type" value="Genomic_DNA"/>
</dbReference>
<evidence type="ECO:0000313" key="2">
    <source>
        <dbReference type="EMBL" id="KAL0566164.1"/>
    </source>
</evidence>
<keyword evidence="3" id="KW-1185">Reference proteome</keyword>
<evidence type="ECO:0000313" key="3">
    <source>
        <dbReference type="Proteomes" id="UP001465976"/>
    </source>
</evidence>
<feature type="region of interest" description="Disordered" evidence="1">
    <location>
        <begin position="1"/>
        <end position="65"/>
    </location>
</feature>